<proteinExistence type="predicted"/>
<evidence type="ECO:0000256" key="2">
    <source>
        <dbReference type="PROSITE-ProRule" id="PRU01091"/>
    </source>
</evidence>
<dbReference type="InterPro" id="IPR001867">
    <property type="entry name" value="OmpR/PhoB-type_DNA-bd"/>
</dbReference>
<dbReference type="SUPFAM" id="SSF46894">
    <property type="entry name" value="C-terminal effector domain of the bipartite response regulators"/>
    <property type="match status" value="1"/>
</dbReference>
<evidence type="ECO:0000259" key="3">
    <source>
        <dbReference type="PROSITE" id="PS51755"/>
    </source>
</evidence>
<dbReference type="CDD" id="cd00383">
    <property type="entry name" value="trans_reg_C"/>
    <property type="match status" value="1"/>
</dbReference>
<dbReference type="OrthoDB" id="3400141at2"/>
<evidence type="ECO:0000313" key="4">
    <source>
        <dbReference type="EMBL" id="PZF91803.1"/>
    </source>
</evidence>
<feature type="domain" description="OmpR/PhoB-type" evidence="3">
    <location>
        <begin position="123"/>
        <end position="223"/>
    </location>
</feature>
<feature type="DNA-binding region" description="OmpR/PhoB-type" evidence="2">
    <location>
        <begin position="123"/>
        <end position="223"/>
    </location>
</feature>
<dbReference type="GO" id="GO:0006355">
    <property type="term" value="P:regulation of DNA-templated transcription"/>
    <property type="evidence" value="ECO:0007669"/>
    <property type="project" value="InterPro"/>
</dbReference>
<dbReference type="InterPro" id="IPR016032">
    <property type="entry name" value="Sig_transdc_resp-reg_C-effctor"/>
</dbReference>
<dbReference type="SMART" id="SM00862">
    <property type="entry name" value="Trans_reg_C"/>
    <property type="match status" value="1"/>
</dbReference>
<dbReference type="Proteomes" id="UP000248749">
    <property type="component" value="Unassembled WGS sequence"/>
</dbReference>
<comment type="caution">
    <text evidence="4">The sequence shown here is derived from an EMBL/GenBank/DDBJ whole genome shotgun (WGS) entry which is preliminary data.</text>
</comment>
<sequence>MIENEGRSSTRRKQVVTIGCSVVGKLDHHCHGHDEAGQKLPFVSGWGAVAEDDESTVPGGSEPAEELFPLLIAVTPSPAERLRLAERLDGLAPLLLVADLDELRRLIAAPQQLPRAASAQAPAAEPAVADNTLLIDSTRSTAHCGDREVGLTRLEHDLLTSLTTEPVRVWSYAELHRSVWRDEGLERKADVQSLVKRLRRKLAELGTRVSIDAVRGVGFRLTEHKRPKVGGR</sequence>
<keyword evidence="1 2" id="KW-0238">DNA-binding</keyword>
<name>A0A2W2DGD3_9ACTN</name>
<dbReference type="InterPro" id="IPR036388">
    <property type="entry name" value="WH-like_DNA-bd_sf"/>
</dbReference>
<reference evidence="4 5" key="1">
    <citation type="submission" date="2018-01" db="EMBL/GenBank/DDBJ databases">
        <title>Draft genome sequence of Salinispora sp. 13K206.</title>
        <authorList>
            <person name="Sahin N."/>
            <person name="Saygin H."/>
            <person name="Ay H."/>
        </authorList>
    </citation>
    <scope>NUCLEOTIDE SEQUENCE [LARGE SCALE GENOMIC DNA]</scope>
    <source>
        <strain evidence="4 5">13K206</strain>
    </source>
</reference>
<keyword evidence="5" id="KW-1185">Reference proteome</keyword>
<dbReference type="EMBL" id="POUB01000195">
    <property type="protein sequence ID" value="PZF91803.1"/>
    <property type="molecule type" value="Genomic_DNA"/>
</dbReference>
<evidence type="ECO:0000313" key="5">
    <source>
        <dbReference type="Proteomes" id="UP000248749"/>
    </source>
</evidence>
<dbReference type="PROSITE" id="PS51755">
    <property type="entry name" value="OMPR_PHOB"/>
    <property type="match status" value="1"/>
</dbReference>
<accession>A0A2W2DGD3</accession>
<protein>
    <submittedName>
        <fullName evidence="4">Winged helix family transcriptional regulator</fullName>
    </submittedName>
</protein>
<evidence type="ECO:0000256" key="1">
    <source>
        <dbReference type="ARBA" id="ARBA00023125"/>
    </source>
</evidence>
<organism evidence="4 5">
    <name type="scientific">Micromonospora deserti</name>
    <dbReference type="NCBI Taxonomy" id="2070366"/>
    <lineage>
        <taxon>Bacteria</taxon>
        <taxon>Bacillati</taxon>
        <taxon>Actinomycetota</taxon>
        <taxon>Actinomycetes</taxon>
        <taxon>Micromonosporales</taxon>
        <taxon>Micromonosporaceae</taxon>
        <taxon>Micromonospora</taxon>
    </lineage>
</organism>
<dbReference type="AlphaFoldDB" id="A0A2W2DGD3"/>
<dbReference type="Pfam" id="PF00486">
    <property type="entry name" value="Trans_reg_C"/>
    <property type="match status" value="1"/>
</dbReference>
<dbReference type="Gene3D" id="1.10.10.10">
    <property type="entry name" value="Winged helix-like DNA-binding domain superfamily/Winged helix DNA-binding domain"/>
    <property type="match status" value="1"/>
</dbReference>
<dbReference type="GO" id="GO:0000160">
    <property type="term" value="P:phosphorelay signal transduction system"/>
    <property type="evidence" value="ECO:0007669"/>
    <property type="project" value="InterPro"/>
</dbReference>
<gene>
    <name evidence="4" type="ORF">C1I99_22795</name>
</gene>
<dbReference type="GO" id="GO:0003677">
    <property type="term" value="F:DNA binding"/>
    <property type="evidence" value="ECO:0007669"/>
    <property type="project" value="UniProtKB-UniRule"/>
</dbReference>